<accession>A0A1Y2CKF7</accession>
<dbReference type="EMBL" id="MCGO01000014">
    <property type="protein sequence ID" value="ORY47480.1"/>
    <property type="molecule type" value="Genomic_DNA"/>
</dbReference>
<dbReference type="AlphaFoldDB" id="A0A1Y2CKF7"/>
<reference evidence="1 2" key="1">
    <citation type="submission" date="2016-07" db="EMBL/GenBank/DDBJ databases">
        <title>Pervasive Adenine N6-methylation of Active Genes in Fungi.</title>
        <authorList>
            <consortium name="DOE Joint Genome Institute"/>
            <person name="Mondo S.J."/>
            <person name="Dannebaum R.O."/>
            <person name="Kuo R.C."/>
            <person name="Labutti K."/>
            <person name="Haridas S."/>
            <person name="Kuo A."/>
            <person name="Salamov A."/>
            <person name="Ahrendt S.R."/>
            <person name="Lipzen A."/>
            <person name="Sullivan W."/>
            <person name="Andreopoulos W.B."/>
            <person name="Clum A."/>
            <person name="Lindquist E."/>
            <person name="Daum C."/>
            <person name="Ramamoorthy G.K."/>
            <person name="Gryganskyi A."/>
            <person name="Culley D."/>
            <person name="Magnuson J.K."/>
            <person name="James T.Y."/>
            <person name="O'Malley M.A."/>
            <person name="Stajich J.E."/>
            <person name="Spatafora J.W."/>
            <person name="Visel A."/>
            <person name="Grigoriev I.V."/>
        </authorList>
    </citation>
    <scope>NUCLEOTIDE SEQUENCE [LARGE SCALE GENOMIC DNA]</scope>
    <source>
        <strain evidence="1 2">JEL800</strain>
    </source>
</reference>
<organism evidence="1 2">
    <name type="scientific">Rhizoclosmatium globosum</name>
    <dbReference type="NCBI Taxonomy" id="329046"/>
    <lineage>
        <taxon>Eukaryota</taxon>
        <taxon>Fungi</taxon>
        <taxon>Fungi incertae sedis</taxon>
        <taxon>Chytridiomycota</taxon>
        <taxon>Chytridiomycota incertae sedis</taxon>
        <taxon>Chytridiomycetes</taxon>
        <taxon>Chytridiales</taxon>
        <taxon>Chytriomycetaceae</taxon>
        <taxon>Rhizoclosmatium</taxon>
    </lineage>
</organism>
<sequence length="52" mass="6285">MNLRPSLQPLTSFKSFCKDRNHFMKRLLQLRKFKNKTTTFDTTIFIQHLAKL</sequence>
<evidence type="ECO:0000313" key="1">
    <source>
        <dbReference type="EMBL" id="ORY47480.1"/>
    </source>
</evidence>
<proteinExistence type="predicted"/>
<evidence type="ECO:0000313" key="2">
    <source>
        <dbReference type="Proteomes" id="UP000193642"/>
    </source>
</evidence>
<name>A0A1Y2CKF7_9FUNG</name>
<keyword evidence="2" id="KW-1185">Reference proteome</keyword>
<protein>
    <submittedName>
        <fullName evidence="1">Uncharacterized protein</fullName>
    </submittedName>
</protein>
<dbReference type="Proteomes" id="UP000193642">
    <property type="component" value="Unassembled WGS sequence"/>
</dbReference>
<comment type="caution">
    <text evidence="1">The sequence shown here is derived from an EMBL/GenBank/DDBJ whole genome shotgun (WGS) entry which is preliminary data.</text>
</comment>
<gene>
    <name evidence="1" type="ORF">BCR33DRAFT_715181</name>
</gene>